<dbReference type="SUPFAM" id="SSF110849">
    <property type="entry name" value="ParB/Sulfiredoxin"/>
    <property type="match status" value="1"/>
</dbReference>
<evidence type="ECO:0000256" key="1">
    <source>
        <dbReference type="ARBA" id="ARBA00006295"/>
    </source>
</evidence>
<dbReference type="GO" id="GO:0005694">
    <property type="term" value="C:chromosome"/>
    <property type="evidence" value="ECO:0007669"/>
    <property type="project" value="TreeGrafter"/>
</dbReference>
<organism evidence="5 6">
    <name type="scientific">Porphyromonas endodontalis (strain ATCC 35406 / DSM 24491 / JCM 8526 / CCUG 16442 / BCRC 14492 / NCTC 13058 / HG 370)</name>
    <name type="common">Bacteroides endodontalis</name>
    <dbReference type="NCBI Taxonomy" id="553175"/>
    <lineage>
        <taxon>Bacteria</taxon>
        <taxon>Pseudomonadati</taxon>
        <taxon>Bacteroidota</taxon>
        <taxon>Bacteroidia</taxon>
        <taxon>Bacteroidales</taxon>
        <taxon>Porphyromonadaceae</taxon>
        <taxon>Porphyromonas</taxon>
    </lineage>
</organism>
<name>C3J7W2_POREA</name>
<dbReference type="Pfam" id="PF23552">
    <property type="entry name" value="ParB_C"/>
    <property type="match status" value="1"/>
</dbReference>
<keyword evidence="6" id="KW-1185">Reference proteome</keyword>
<proteinExistence type="inferred from homology"/>
<dbReference type="SMART" id="SM00470">
    <property type="entry name" value="ParB"/>
    <property type="match status" value="1"/>
</dbReference>
<dbReference type="GO" id="GO:0003677">
    <property type="term" value="F:DNA binding"/>
    <property type="evidence" value="ECO:0007669"/>
    <property type="project" value="UniProtKB-KW"/>
</dbReference>
<dbReference type="EMBL" id="ACNN01000005">
    <property type="protein sequence ID" value="EEN83578.1"/>
    <property type="molecule type" value="Genomic_DNA"/>
</dbReference>
<dbReference type="Pfam" id="PF17762">
    <property type="entry name" value="HTH_ParB"/>
    <property type="match status" value="1"/>
</dbReference>
<dbReference type="GO" id="GO:0007059">
    <property type="term" value="P:chromosome segregation"/>
    <property type="evidence" value="ECO:0007669"/>
    <property type="project" value="UniProtKB-KW"/>
</dbReference>
<gene>
    <name evidence="5" type="primary">spo0J</name>
    <name evidence="5" type="ORF">POREN0001_1204</name>
</gene>
<feature type="domain" description="ParB-like N-terminal" evidence="4">
    <location>
        <begin position="26"/>
        <end position="116"/>
    </location>
</feature>
<dbReference type="Proteomes" id="UP000004295">
    <property type="component" value="Unassembled WGS sequence"/>
</dbReference>
<dbReference type="FunFam" id="3.90.1530.30:FF:000001">
    <property type="entry name" value="Chromosome partitioning protein ParB"/>
    <property type="match status" value="1"/>
</dbReference>
<evidence type="ECO:0000256" key="2">
    <source>
        <dbReference type="ARBA" id="ARBA00022829"/>
    </source>
</evidence>
<dbReference type="AlphaFoldDB" id="C3J7W2"/>
<dbReference type="Gene3D" id="1.10.10.2830">
    <property type="match status" value="1"/>
</dbReference>
<dbReference type="Gene3D" id="3.90.1530.30">
    <property type="match status" value="1"/>
</dbReference>
<dbReference type="InterPro" id="IPR057240">
    <property type="entry name" value="ParB_dimer_C"/>
</dbReference>
<reference evidence="5 6" key="1">
    <citation type="submission" date="2009-04" db="EMBL/GenBank/DDBJ databases">
        <authorList>
            <person name="Sebastian Y."/>
            <person name="Madupu R."/>
            <person name="Durkin A.S."/>
            <person name="Torralba M."/>
            <person name="Methe B."/>
            <person name="Sutton G.G."/>
            <person name="Strausberg R.L."/>
            <person name="Nelson K.E."/>
        </authorList>
    </citation>
    <scope>NUCLEOTIDE SEQUENCE [LARGE SCALE GENOMIC DNA]</scope>
    <source>
        <strain evidence="6">ATCC 35406 / BCRC 14492 / JCM 8526 / NCTC 13058 / HG 370</strain>
    </source>
</reference>
<dbReference type="InterPro" id="IPR036086">
    <property type="entry name" value="ParB/Sulfiredoxin_sf"/>
</dbReference>
<dbReference type="InterPro" id="IPR041468">
    <property type="entry name" value="HTH_ParB/Spo0J"/>
</dbReference>
<dbReference type="NCBIfam" id="TIGR00180">
    <property type="entry name" value="parB_part"/>
    <property type="match status" value="1"/>
</dbReference>
<comment type="caution">
    <text evidence="5">The sequence shown here is derived from an EMBL/GenBank/DDBJ whole genome shotgun (WGS) entry which is preliminary data.</text>
</comment>
<dbReference type="CDD" id="cd16393">
    <property type="entry name" value="SPO0J_N"/>
    <property type="match status" value="1"/>
</dbReference>
<dbReference type="STRING" id="553175.POREN0001_1204"/>
<dbReference type="GO" id="GO:0045881">
    <property type="term" value="P:positive regulation of sporulation resulting in formation of a cellular spore"/>
    <property type="evidence" value="ECO:0007669"/>
    <property type="project" value="TreeGrafter"/>
</dbReference>
<dbReference type="GeneID" id="93365524"/>
<protein>
    <submittedName>
        <fullName evidence="5">ParB-like protein</fullName>
    </submittedName>
</protein>
<keyword evidence="2" id="KW-0159">Chromosome partition</keyword>
<dbReference type="eggNOG" id="COG1475">
    <property type="taxonomic scope" value="Bacteria"/>
</dbReference>
<evidence type="ECO:0000313" key="5">
    <source>
        <dbReference type="EMBL" id="EEN83578.1"/>
    </source>
</evidence>
<keyword evidence="3" id="KW-0238">DNA-binding</keyword>
<dbReference type="RefSeq" id="WP_004332045.1">
    <property type="nucleotide sequence ID" value="NZ_ACNN01000005.1"/>
</dbReference>
<evidence type="ECO:0000256" key="3">
    <source>
        <dbReference type="ARBA" id="ARBA00023125"/>
    </source>
</evidence>
<evidence type="ECO:0000259" key="4">
    <source>
        <dbReference type="SMART" id="SM00470"/>
    </source>
</evidence>
<dbReference type="Pfam" id="PF02195">
    <property type="entry name" value="ParB_N"/>
    <property type="match status" value="1"/>
</dbReference>
<dbReference type="PANTHER" id="PTHR33375">
    <property type="entry name" value="CHROMOSOME-PARTITIONING PROTEIN PARB-RELATED"/>
    <property type="match status" value="1"/>
</dbReference>
<dbReference type="InterPro" id="IPR050336">
    <property type="entry name" value="Chromosome_partition/occlusion"/>
</dbReference>
<comment type="similarity">
    <text evidence="1">Belongs to the ParB family.</text>
</comment>
<dbReference type="InterPro" id="IPR004437">
    <property type="entry name" value="ParB/RepB/Spo0J"/>
</dbReference>
<accession>C3J7W2</accession>
<dbReference type="PANTHER" id="PTHR33375:SF1">
    <property type="entry name" value="CHROMOSOME-PARTITIONING PROTEIN PARB-RELATED"/>
    <property type="match status" value="1"/>
</dbReference>
<dbReference type="InterPro" id="IPR003115">
    <property type="entry name" value="ParB_N"/>
</dbReference>
<sequence>MKRENRPLGRGLDNLLGEASGTSSINEVNIDSIQPNPDQPRRAFDEESLAELALSIQSIGLVQPITLKQLQDGTYLIISGERRWRACKRAGLSTIPAYIKTADDEQIMEMALIENIQREDLNAIEIALAYHRLLQNSDMKQEDLAKRVGKTRSSISNYLRLLRLPAEIQLGLTEKKIDMGHARAILALPRLEDQLSVYATTIKKNLSVRQIEYLIKRMMRESELVRTGREPLPDFSVLNTQLSKFFGSKVKITGNKSGKGKLTIEFANEAELAHIIERLEEQRK</sequence>
<dbReference type="FunFam" id="1.10.10.2830:FF:000001">
    <property type="entry name" value="Chromosome partitioning protein ParB"/>
    <property type="match status" value="1"/>
</dbReference>
<evidence type="ECO:0000313" key="6">
    <source>
        <dbReference type="Proteomes" id="UP000004295"/>
    </source>
</evidence>